<feature type="domain" description="Tryptophan synthase beta chain-like PALP" evidence="3">
    <location>
        <begin position="34"/>
        <end position="349"/>
    </location>
</feature>
<dbReference type="PANTHER" id="PTHR42937:SF1">
    <property type="entry name" value="DIAMINOPROPIONATE AMMONIA-LYASE"/>
    <property type="match status" value="1"/>
</dbReference>
<keyword evidence="4" id="KW-0456">Lyase</keyword>
<evidence type="ECO:0000259" key="3">
    <source>
        <dbReference type="Pfam" id="PF00291"/>
    </source>
</evidence>
<evidence type="ECO:0000256" key="1">
    <source>
        <dbReference type="ARBA" id="ARBA00001933"/>
    </source>
</evidence>
<comment type="caution">
    <text evidence="4">The sequence shown here is derived from an EMBL/GenBank/DDBJ whole genome shotgun (WGS) entry which is preliminary data.</text>
</comment>
<evidence type="ECO:0000313" key="5">
    <source>
        <dbReference type="Proteomes" id="UP001597124"/>
    </source>
</evidence>
<organism evidence="4 5">
    <name type="scientific">Sphingosinicella xenopeptidilytica</name>
    <dbReference type="NCBI Taxonomy" id="364098"/>
    <lineage>
        <taxon>Bacteria</taxon>
        <taxon>Pseudomonadati</taxon>
        <taxon>Pseudomonadota</taxon>
        <taxon>Alphaproteobacteria</taxon>
        <taxon>Sphingomonadales</taxon>
        <taxon>Sphingosinicellaceae</taxon>
        <taxon>Sphingosinicella</taxon>
    </lineage>
</organism>
<dbReference type="Gene3D" id="3.40.50.1100">
    <property type="match status" value="2"/>
</dbReference>
<dbReference type="NCBIfam" id="NF006058">
    <property type="entry name" value="PRK08206.1"/>
    <property type="match status" value="1"/>
</dbReference>
<accession>A0ABW3C8C5</accession>
<name>A0ABW3C8C5_SPHXN</name>
<keyword evidence="5" id="KW-1185">Reference proteome</keyword>
<dbReference type="InterPro" id="IPR036052">
    <property type="entry name" value="TrpB-like_PALP_sf"/>
</dbReference>
<dbReference type="EC" id="4.3.1.15" evidence="4"/>
<evidence type="ECO:0000313" key="4">
    <source>
        <dbReference type="EMBL" id="MFD0850493.1"/>
    </source>
</evidence>
<dbReference type="SUPFAM" id="SSF53686">
    <property type="entry name" value="Tryptophan synthase beta subunit-like PLP-dependent enzymes"/>
    <property type="match status" value="1"/>
</dbReference>
<sequence length="388" mass="40581">MTELLLNPLKTADPQGGLPADAHLEPMAMLAACPAYAPTPLVRLPGVARRLGVRQVLVKDESKRMGLGSFKALGGVYAVFSVVRAQAEAALERTLDPAELVGEEVRTIASDMHFVCASDGNHGRAVAAGARLVGARCSVYLHAGVTEERADHIRRQGAAIVRVDGTYDDSVEQARRDAARTGAILVSDTADAPECADDPLPVRVMQGYTVIAEEIRAQLSPDEQPTHLFVQAGVGGLAAALASRFSGSPDAPRIIVVEPDSADCLLESARAGGATEIAHSAETIFAMLDCLRPSLPAFAILKDRVDAFISVADTYAAEAVRSLATPAETDTAIRAGASGAAGLAGALAASTLGWREAIGMNSTSTLLFIITEGVTDEGEFERLTRTAR</sequence>
<evidence type="ECO:0000256" key="2">
    <source>
        <dbReference type="ARBA" id="ARBA00022898"/>
    </source>
</evidence>
<dbReference type="Pfam" id="PF00291">
    <property type="entry name" value="PALP"/>
    <property type="match status" value="1"/>
</dbReference>
<reference evidence="5" key="1">
    <citation type="journal article" date="2019" name="Int. J. Syst. Evol. Microbiol.">
        <title>The Global Catalogue of Microorganisms (GCM) 10K type strain sequencing project: providing services to taxonomists for standard genome sequencing and annotation.</title>
        <authorList>
            <consortium name="The Broad Institute Genomics Platform"/>
            <consortium name="The Broad Institute Genome Sequencing Center for Infectious Disease"/>
            <person name="Wu L."/>
            <person name="Ma J."/>
        </authorList>
    </citation>
    <scope>NUCLEOTIDE SEQUENCE [LARGE SCALE GENOMIC DNA]</scope>
    <source>
        <strain evidence="5">CCUG 52537</strain>
    </source>
</reference>
<dbReference type="GO" id="GO:0008838">
    <property type="term" value="F:diaminopropionate ammonia-lyase activity"/>
    <property type="evidence" value="ECO:0007669"/>
    <property type="project" value="UniProtKB-EC"/>
</dbReference>
<dbReference type="PANTHER" id="PTHR42937">
    <property type="match status" value="1"/>
</dbReference>
<gene>
    <name evidence="4" type="ORF">ACFQ00_19350</name>
</gene>
<dbReference type="InterPro" id="IPR001926">
    <property type="entry name" value="TrpB-like_PALP"/>
</dbReference>
<protein>
    <submittedName>
        <fullName evidence="4">Diaminopropionate ammonia-lyase</fullName>
        <ecNumber evidence="4">4.3.1.15</ecNumber>
    </submittedName>
</protein>
<keyword evidence="2" id="KW-0663">Pyridoxal phosphate</keyword>
<dbReference type="EMBL" id="JBHTIK010000015">
    <property type="protein sequence ID" value="MFD0850493.1"/>
    <property type="molecule type" value="Genomic_DNA"/>
</dbReference>
<comment type="cofactor">
    <cofactor evidence="1">
        <name>pyridoxal 5'-phosphate</name>
        <dbReference type="ChEBI" id="CHEBI:597326"/>
    </cofactor>
</comment>
<proteinExistence type="predicted"/>
<dbReference type="Proteomes" id="UP001597124">
    <property type="component" value="Unassembled WGS sequence"/>
</dbReference>
<dbReference type="CDD" id="cd00640">
    <property type="entry name" value="Trp-synth-beta_II"/>
    <property type="match status" value="1"/>
</dbReference>
<dbReference type="RefSeq" id="WP_381494872.1">
    <property type="nucleotide sequence ID" value="NZ_JBHTIK010000015.1"/>
</dbReference>